<proteinExistence type="predicted"/>
<name>X0YQP3_9ZZZZ</name>
<sequence length="42" mass="4825">MPEKKKDATFEKMYGKLEEGRVAEKASGTPDCRSDRQHLEDL</sequence>
<reference evidence="2" key="1">
    <citation type="journal article" date="2014" name="Front. Microbiol.">
        <title>High frequency of phylogenetically diverse reductive dehalogenase-homologous genes in deep subseafloor sedimentary metagenomes.</title>
        <authorList>
            <person name="Kawai M."/>
            <person name="Futagami T."/>
            <person name="Toyoda A."/>
            <person name="Takaki Y."/>
            <person name="Nishi S."/>
            <person name="Hori S."/>
            <person name="Arai W."/>
            <person name="Tsubouchi T."/>
            <person name="Morono Y."/>
            <person name="Uchiyama I."/>
            <person name="Ito T."/>
            <person name="Fujiyama A."/>
            <person name="Inagaki F."/>
            <person name="Takami H."/>
        </authorList>
    </citation>
    <scope>NUCLEOTIDE SEQUENCE</scope>
    <source>
        <strain evidence="2">Expedition CK06-06</strain>
    </source>
</reference>
<gene>
    <name evidence="2" type="ORF">S01H1_75410</name>
</gene>
<feature type="non-terminal residue" evidence="2">
    <location>
        <position position="42"/>
    </location>
</feature>
<evidence type="ECO:0000313" key="2">
    <source>
        <dbReference type="EMBL" id="GAG49202.1"/>
    </source>
</evidence>
<dbReference type="AlphaFoldDB" id="X0YQP3"/>
<feature type="region of interest" description="Disordered" evidence="1">
    <location>
        <begin position="19"/>
        <end position="42"/>
    </location>
</feature>
<feature type="compositionally biased region" description="Basic and acidic residues" evidence="1">
    <location>
        <begin position="32"/>
        <end position="42"/>
    </location>
</feature>
<dbReference type="EMBL" id="BARS01050522">
    <property type="protein sequence ID" value="GAG49202.1"/>
    <property type="molecule type" value="Genomic_DNA"/>
</dbReference>
<organism evidence="2">
    <name type="scientific">marine sediment metagenome</name>
    <dbReference type="NCBI Taxonomy" id="412755"/>
    <lineage>
        <taxon>unclassified sequences</taxon>
        <taxon>metagenomes</taxon>
        <taxon>ecological metagenomes</taxon>
    </lineage>
</organism>
<evidence type="ECO:0000256" key="1">
    <source>
        <dbReference type="SAM" id="MobiDB-lite"/>
    </source>
</evidence>
<accession>X0YQP3</accession>
<protein>
    <submittedName>
        <fullName evidence="2">Uncharacterized protein</fullName>
    </submittedName>
</protein>
<comment type="caution">
    <text evidence="2">The sequence shown here is derived from an EMBL/GenBank/DDBJ whole genome shotgun (WGS) entry which is preliminary data.</text>
</comment>